<accession>A0A0A9C5P9</accession>
<keyword evidence="1" id="KW-0472">Membrane</keyword>
<evidence type="ECO:0000313" key="2">
    <source>
        <dbReference type="EMBL" id="JAD66847.1"/>
    </source>
</evidence>
<reference evidence="2" key="1">
    <citation type="submission" date="2014-09" db="EMBL/GenBank/DDBJ databases">
        <authorList>
            <person name="Magalhaes I.L.F."/>
            <person name="Oliveira U."/>
            <person name="Santos F.R."/>
            <person name="Vidigal T.H.D.A."/>
            <person name="Brescovit A.D."/>
            <person name="Santos A.J."/>
        </authorList>
    </citation>
    <scope>NUCLEOTIDE SEQUENCE</scope>
    <source>
        <tissue evidence="2">Shoot tissue taken approximately 20 cm above the soil surface</tissue>
    </source>
</reference>
<keyword evidence="1" id="KW-0812">Transmembrane</keyword>
<organism evidence="2">
    <name type="scientific">Arundo donax</name>
    <name type="common">Giant reed</name>
    <name type="synonym">Donax arundinaceus</name>
    <dbReference type="NCBI Taxonomy" id="35708"/>
    <lineage>
        <taxon>Eukaryota</taxon>
        <taxon>Viridiplantae</taxon>
        <taxon>Streptophyta</taxon>
        <taxon>Embryophyta</taxon>
        <taxon>Tracheophyta</taxon>
        <taxon>Spermatophyta</taxon>
        <taxon>Magnoliopsida</taxon>
        <taxon>Liliopsida</taxon>
        <taxon>Poales</taxon>
        <taxon>Poaceae</taxon>
        <taxon>PACMAD clade</taxon>
        <taxon>Arundinoideae</taxon>
        <taxon>Arundineae</taxon>
        <taxon>Arundo</taxon>
    </lineage>
</organism>
<keyword evidence="1" id="KW-1133">Transmembrane helix</keyword>
<name>A0A0A9C5P9_ARUDO</name>
<protein>
    <submittedName>
        <fullName evidence="2">Uncharacterized protein</fullName>
    </submittedName>
</protein>
<feature type="transmembrane region" description="Helical" evidence="1">
    <location>
        <begin position="33"/>
        <end position="51"/>
    </location>
</feature>
<reference evidence="2" key="2">
    <citation type="journal article" date="2015" name="Data Brief">
        <title>Shoot transcriptome of the giant reed, Arundo donax.</title>
        <authorList>
            <person name="Barrero R.A."/>
            <person name="Guerrero F.D."/>
            <person name="Moolhuijzen P."/>
            <person name="Goolsby J.A."/>
            <person name="Tidwell J."/>
            <person name="Bellgard S.E."/>
            <person name="Bellgard M.I."/>
        </authorList>
    </citation>
    <scope>NUCLEOTIDE SEQUENCE</scope>
    <source>
        <tissue evidence="2">Shoot tissue taken approximately 20 cm above the soil surface</tissue>
    </source>
</reference>
<proteinExistence type="predicted"/>
<evidence type="ECO:0000256" key="1">
    <source>
        <dbReference type="SAM" id="Phobius"/>
    </source>
</evidence>
<dbReference type="EMBL" id="GBRH01231048">
    <property type="protein sequence ID" value="JAD66847.1"/>
    <property type="molecule type" value="Transcribed_RNA"/>
</dbReference>
<dbReference type="AlphaFoldDB" id="A0A0A9C5P9"/>
<sequence>MKRKWPFFSVTGMMYLLPTRTKAEATIRISMGLSILIHPNFDISMILTLWGHKLRMCFM</sequence>